<dbReference type="InterPro" id="IPR036412">
    <property type="entry name" value="HAD-like_sf"/>
</dbReference>
<dbReference type="SFLD" id="SFLDG01129">
    <property type="entry name" value="C1.5:_HAD__Beta-PGM__Phosphata"/>
    <property type="match status" value="1"/>
</dbReference>
<comment type="caution">
    <text evidence="1">The sequence shown here is derived from an EMBL/GenBank/DDBJ whole genome shotgun (WGS) entry which is preliminary data.</text>
</comment>
<dbReference type="InterPro" id="IPR006439">
    <property type="entry name" value="HAD-SF_hydro_IA"/>
</dbReference>
<dbReference type="PANTHER" id="PTHR46191:SF2">
    <property type="entry name" value="HALOACID DEHALOGENASE-LIKE HYDROLASE DOMAIN-CONTAINING PROTEIN 3"/>
    <property type="match status" value="1"/>
</dbReference>
<dbReference type="InterPro" id="IPR023214">
    <property type="entry name" value="HAD_sf"/>
</dbReference>
<proteinExistence type="predicted"/>
<dbReference type="NCBIfam" id="TIGR01509">
    <property type="entry name" value="HAD-SF-IA-v3"/>
    <property type="match status" value="1"/>
</dbReference>
<accession>A0A4S2G1A2</accession>
<dbReference type="Gene3D" id="3.40.50.1000">
    <property type="entry name" value="HAD superfamily/HAD-like"/>
    <property type="match status" value="1"/>
</dbReference>
<evidence type="ECO:0000313" key="1">
    <source>
        <dbReference type="EMBL" id="TGY75513.1"/>
    </source>
</evidence>
<dbReference type="Proteomes" id="UP000306630">
    <property type="component" value="Unassembled WGS sequence"/>
</dbReference>
<sequence>MNAYAATSPKNFKMGNIKGIIFDYGGTIDSRGVHWSEIIWDGYRASGTAVDKETFREAYVYAERELAKVRHILPDDNFHTLLLKKMQIELGWLADHGYISADDARRMAPEIARYCYERARECVEEARPVLEAIRERHIPMVLVSNFYGNVQAVLADFNLLQYFESIIESAVVGVRKPDPQIFRLGVDALGMKPEEVLVVGDSYKKDIVPAETIGCRVAWIKGKGWTAEEDAVTHPSIIKNISEVLQAAF</sequence>
<gene>
    <name evidence="1" type="ORF">E5333_03845</name>
</gene>
<protein>
    <submittedName>
        <fullName evidence="1">HAD family hydrolase</fullName>
    </submittedName>
</protein>
<organism evidence="1 2">
    <name type="scientific">Muribaculum intestinale</name>
    <dbReference type="NCBI Taxonomy" id="1796646"/>
    <lineage>
        <taxon>Bacteria</taxon>
        <taxon>Pseudomonadati</taxon>
        <taxon>Bacteroidota</taxon>
        <taxon>Bacteroidia</taxon>
        <taxon>Bacteroidales</taxon>
        <taxon>Muribaculaceae</taxon>
        <taxon>Muribaculum</taxon>
    </lineage>
</organism>
<keyword evidence="1" id="KW-0378">Hydrolase</keyword>
<dbReference type="InterPro" id="IPR051828">
    <property type="entry name" value="HAD-like_hydrolase_domain"/>
</dbReference>
<dbReference type="PANTHER" id="PTHR46191">
    <property type="match status" value="1"/>
</dbReference>
<dbReference type="AlphaFoldDB" id="A0A4S2G1A2"/>
<name>A0A4S2G1A2_9BACT</name>
<dbReference type="GO" id="GO:0016787">
    <property type="term" value="F:hydrolase activity"/>
    <property type="evidence" value="ECO:0007669"/>
    <property type="project" value="UniProtKB-KW"/>
</dbReference>
<dbReference type="EMBL" id="SRYD01000011">
    <property type="protein sequence ID" value="TGY75513.1"/>
    <property type="molecule type" value="Genomic_DNA"/>
</dbReference>
<dbReference type="NCBIfam" id="TIGR01549">
    <property type="entry name" value="HAD-SF-IA-v1"/>
    <property type="match status" value="1"/>
</dbReference>
<dbReference type="SUPFAM" id="SSF56784">
    <property type="entry name" value="HAD-like"/>
    <property type="match status" value="1"/>
</dbReference>
<evidence type="ECO:0000313" key="2">
    <source>
        <dbReference type="Proteomes" id="UP000306630"/>
    </source>
</evidence>
<dbReference type="Pfam" id="PF00702">
    <property type="entry name" value="Hydrolase"/>
    <property type="match status" value="1"/>
</dbReference>
<dbReference type="SFLD" id="SFLDS00003">
    <property type="entry name" value="Haloacid_Dehalogenase"/>
    <property type="match status" value="1"/>
</dbReference>
<reference evidence="1 2" key="1">
    <citation type="submission" date="2019-04" db="EMBL/GenBank/DDBJ databases">
        <title>Microbes associate with the intestines of laboratory mice.</title>
        <authorList>
            <person name="Navarre W."/>
            <person name="Wong E."/>
            <person name="Huang K."/>
            <person name="Tropini C."/>
            <person name="Ng K."/>
            <person name="Yu B."/>
        </authorList>
    </citation>
    <scope>NUCLEOTIDE SEQUENCE [LARGE SCALE GENOMIC DNA]</scope>
    <source>
        <strain evidence="1 2">NM06_A21</strain>
    </source>
</reference>